<evidence type="ECO:0000313" key="2">
    <source>
        <dbReference type="EMBL" id="TNN67945.1"/>
    </source>
</evidence>
<protein>
    <submittedName>
        <fullName evidence="2">Uncharacterized protein</fullName>
    </submittedName>
</protein>
<name>A0A4Z2HRK1_9TELE</name>
<feature type="compositionally biased region" description="Basic and acidic residues" evidence="1">
    <location>
        <begin position="54"/>
        <end position="66"/>
    </location>
</feature>
<proteinExistence type="predicted"/>
<comment type="caution">
    <text evidence="2">The sequence shown here is derived from an EMBL/GenBank/DDBJ whole genome shotgun (WGS) entry which is preliminary data.</text>
</comment>
<accession>A0A4Z2HRK1</accession>
<keyword evidence="3" id="KW-1185">Reference proteome</keyword>
<feature type="region of interest" description="Disordered" evidence="1">
    <location>
        <begin position="1"/>
        <end position="66"/>
    </location>
</feature>
<dbReference type="EMBL" id="SRLO01000197">
    <property type="protein sequence ID" value="TNN67945.1"/>
    <property type="molecule type" value="Genomic_DNA"/>
</dbReference>
<evidence type="ECO:0000313" key="3">
    <source>
        <dbReference type="Proteomes" id="UP000314294"/>
    </source>
</evidence>
<reference evidence="2 3" key="1">
    <citation type="submission" date="2019-03" db="EMBL/GenBank/DDBJ databases">
        <title>First draft genome of Liparis tanakae, snailfish: a comprehensive survey of snailfish specific genes.</title>
        <authorList>
            <person name="Kim W."/>
            <person name="Song I."/>
            <person name="Jeong J.-H."/>
            <person name="Kim D."/>
            <person name="Kim S."/>
            <person name="Ryu S."/>
            <person name="Song J.Y."/>
            <person name="Lee S.K."/>
        </authorList>
    </citation>
    <scope>NUCLEOTIDE SEQUENCE [LARGE SCALE GENOMIC DNA]</scope>
    <source>
        <tissue evidence="2">Muscle</tissue>
    </source>
</reference>
<dbReference type="AlphaFoldDB" id="A0A4Z2HRK1"/>
<evidence type="ECO:0000256" key="1">
    <source>
        <dbReference type="SAM" id="MobiDB-lite"/>
    </source>
</evidence>
<organism evidence="2 3">
    <name type="scientific">Liparis tanakae</name>
    <name type="common">Tanaka's snailfish</name>
    <dbReference type="NCBI Taxonomy" id="230148"/>
    <lineage>
        <taxon>Eukaryota</taxon>
        <taxon>Metazoa</taxon>
        <taxon>Chordata</taxon>
        <taxon>Craniata</taxon>
        <taxon>Vertebrata</taxon>
        <taxon>Euteleostomi</taxon>
        <taxon>Actinopterygii</taxon>
        <taxon>Neopterygii</taxon>
        <taxon>Teleostei</taxon>
        <taxon>Neoteleostei</taxon>
        <taxon>Acanthomorphata</taxon>
        <taxon>Eupercaria</taxon>
        <taxon>Perciformes</taxon>
        <taxon>Cottioidei</taxon>
        <taxon>Cottales</taxon>
        <taxon>Liparidae</taxon>
        <taxon>Liparis</taxon>
    </lineage>
</organism>
<dbReference type="Proteomes" id="UP000314294">
    <property type="component" value="Unassembled WGS sequence"/>
</dbReference>
<sequence>MKKKKKWYSGNPKPTKPTKPTHLVVGEVRSQGPHVSPGGAADLHQQHGAKRGREKQPRAEHLLSNS</sequence>
<gene>
    <name evidence="2" type="ORF">EYF80_021914</name>
</gene>